<keyword evidence="2" id="KW-0808">Transferase</keyword>
<dbReference type="Gene3D" id="3.30.559.10">
    <property type="entry name" value="Chloramphenicol acetyltransferase-like domain"/>
    <property type="match status" value="1"/>
</dbReference>
<dbReference type="SMART" id="SM01059">
    <property type="entry name" value="CAT"/>
    <property type="match status" value="1"/>
</dbReference>
<dbReference type="AlphaFoldDB" id="A0A0R1HQY6"/>
<dbReference type="PANTHER" id="PTHR38474">
    <property type="entry name" value="SLR0299 PROTEIN"/>
    <property type="match status" value="1"/>
</dbReference>
<dbReference type="STRING" id="1302272.FC96_GL001168"/>
<gene>
    <name evidence="2" type="ORF">FC96_GL001168</name>
</gene>
<dbReference type="RefSeq" id="WP_056942037.1">
    <property type="nucleotide sequence ID" value="NZ_AZCX01000002.1"/>
</dbReference>
<comment type="caution">
    <text evidence="2">The sequence shown here is derived from an EMBL/GenBank/DDBJ whole genome shotgun (WGS) entry which is preliminary data.</text>
</comment>
<dbReference type="GO" id="GO:0008811">
    <property type="term" value="F:chloramphenicol O-acetyltransferase activity"/>
    <property type="evidence" value="ECO:0007669"/>
    <property type="project" value="InterPro"/>
</dbReference>
<keyword evidence="3" id="KW-1185">Reference proteome</keyword>
<accession>A0A0R1HQY6</accession>
<dbReference type="InterPro" id="IPR001707">
    <property type="entry name" value="Cmp_AcTrfase"/>
</dbReference>
<dbReference type="InterPro" id="IPR023213">
    <property type="entry name" value="CAT-like_dom_sf"/>
</dbReference>
<sequence>MQPTTIPVDLNSWSRRDYFYYFTKMMPTGFNVNVDVDITATYDAVRAADYHFFPAYLYLVTKVIQGQPEFMMVMQDGRLAQFTELTPSYSLFHDDDHSISGMWTDYNSDFQVFYQNYLDDVTAYQHQQGAVGKPNQPENAYMINMMPWLHFNSYTPLVFNGLPNFLPTVEAGKYEIKNGRRIMPVSFTIHHAVADGYHVSRFFDRLQTAFDHPQKWLNLPVCR</sequence>
<protein>
    <submittedName>
        <fullName evidence="2">Chloramphenicol O-acetyltransferase</fullName>
    </submittedName>
</protein>
<reference evidence="2 3" key="1">
    <citation type="journal article" date="2015" name="Genome Announc.">
        <title>Expanding the biotechnology potential of lactobacilli through comparative genomics of 213 strains and associated genera.</title>
        <authorList>
            <person name="Sun Z."/>
            <person name="Harris H.M."/>
            <person name="McCann A."/>
            <person name="Guo C."/>
            <person name="Argimon S."/>
            <person name="Zhang W."/>
            <person name="Yang X."/>
            <person name="Jeffery I.B."/>
            <person name="Cooney J.C."/>
            <person name="Kagawa T.F."/>
            <person name="Liu W."/>
            <person name="Song Y."/>
            <person name="Salvetti E."/>
            <person name="Wrobel A."/>
            <person name="Rasinkangas P."/>
            <person name="Parkhill J."/>
            <person name="Rea M.C."/>
            <person name="O'Sullivan O."/>
            <person name="Ritari J."/>
            <person name="Douillard F.P."/>
            <person name="Paul Ross R."/>
            <person name="Yang R."/>
            <person name="Briner A.E."/>
            <person name="Felis G.E."/>
            <person name="de Vos W.M."/>
            <person name="Barrangou R."/>
            <person name="Klaenhammer T.R."/>
            <person name="Caufield P.W."/>
            <person name="Cui Y."/>
            <person name="Zhang H."/>
            <person name="O'Toole P.W."/>
        </authorList>
    </citation>
    <scope>NUCLEOTIDE SEQUENCE [LARGE SCALE GENOMIC DNA]</scope>
    <source>
        <strain evidence="2 3">JCM 15530</strain>
    </source>
</reference>
<evidence type="ECO:0000313" key="2">
    <source>
        <dbReference type="EMBL" id="KRK48847.1"/>
    </source>
</evidence>
<dbReference type="PANTHER" id="PTHR38474:SF2">
    <property type="entry name" value="CHLORAMPHENICOL ACETYLTRANSFERASE"/>
    <property type="match status" value="1"/>
</dbReference>
<dbReference type="EMBL" id="AZCX01000002">
    <property type="protein sequence ID" value="KRK48847.1"/>
    <property type="molecule type" value="Genomic_DNA"/>
</dbReference>
<dbReference type="OrthoDB" id="9801766at2"/>
<organism evidence="2 3">
    <name type="scientific">Secundilactobacillus kimchicus JCM 15530</name>
    <dbReference type="NCBI Taxonomy" id="1302272"/>
    <lineage>
        <taxon>Bacteria</taxon>
        <taxon>Bacillati</taxon>
        <taxon>Bacillota</taxon>
        <taxon>Bacilli</taxon>
        <taxon>Lactobacillales</taxon>
        <taxon>Lactobacillaceae</taxon>
        <taxon>Secundilactobacillus</taxon>
    </lineage>
</organism>
<evidence type="ECO:0000256" key="1">
    <source>
        <dbReference type="PIRSR" id="PIRSR000440-1"/>
    </source>
</evidence>
<feature type="active site" description="Proton acceptor" evidence="1">
    <location>
        <position position="191"/>
    </location>
</feature>
<dbReference type="Proteomes" id="UP000050911">
    <property type="component" value="Unassembled WGS sequence"/>
</dbReference>
<dbReference type="PATRIC" id="fig|1302272.5.peg.1176"/>
<dbReference type="SUPFAM" id="SSF52777">
    <property type="entry name" value="CoA-dependent acyltransferases"/>
    <property type="match status" value="1"/>
</dbReference>
<dbReference type="Pfam" id="PF00302">
    <property type="entry name" value="CAT"/>
    <property type="match status" value="1"/>
</dbReference>
<name>A0A0R1HQY6_9LACO</name>
<dbReference type="PIRSF" id="PIRSF000440">
    <property type="entry name" value="CAT"/>
    <property type="match status" value="1"/>
</dbReference>
<evidence type="ECO:0000313" key="3">
    <source>
        <dbReference type="Proteomes" id="UP000050911"/>
    </source>
</evidence>
<proteinExistence type="predicted"/>